<dbReference type="PANTHER" id="PTHR11952">
    <property type="entry name" value="UDP- GLUCOSE PYROPHOSPHORYLASE"/>
    <property type="match status" value="1"/>
</dbReference>
<evidence type="ECO:0000256" key="3">
    <source>
        <dbReference type="ARBA" id="ARBA00012457"/>
    </source>
</evidence>
<comment type="caution">
    <text evidence="7">The sequence shown here is derived from an EMBL/GenBank/DDBJ whole genome shotgun (WGS) entry which is preliminary data.</text>
</comment>
<evidence type="ECO:0000256" key="5">
    <source>
        <dbReference type="ARBA" id="ARBA00022695"/>
    </source>
</evidence>
<evidence type="ECO:0000256" key="2">
    <source>
        <dbReference type="ARBA" id="ARBA00010401"/>
    </source>
</evidence>
<dbReference type="Pfam" id="PF01704">
    <property type="entry name" value="UDPGP"/>
    <property type="match status" value="2"/>
</dbReference>
<dbReference type="PANTHER" id="PTHR11952:SF2">
    <property type="entry name" value="LD24639P"/>
    <property type="match status" value="1"/>
</dbReference>
<dbReference type="InterPro" id="IPR029044">
    <property type="entry name" value="Nucleotide-diphossugar_trans"/>
</dbReference>
<keyword evidence="5" id="KW-0548">Nucleotidyltransferase</keyword>
<dbReference type="SUPFAM" id="SSF53448">
    <property type="entry name" value="Nucleotide-diphospho-sugar transferases"/>
    <property type="match status" value="2"/>
</dbReference>
<keyword evidence="4" id="KW-0808">Transferase</keyword>
<dbReference type="Gene3D" id="3.90.550.10">
    <property type="entry name" value="Spore Coat Polysaccharide Biosynthesis Protein SpsA, Chain A"/>
    <property type="match status" value="2"/>
</dbReference>
<dbReference type="EMBL" id="JAEPQZ010000006">
    <property type="protein sequence ID" value="KAG2180121.1"/>
    <property type="molecule type" value="Genomic_DNA"/>
</dbReference>
<protein>
    <recommendedName>
        <fullName evidence="3">UDP-N-acetylglucosamine diphosphorylase</fullName>
        <ecNumber evidence="3">2.7.7.23</ecNumber>
    </recommendedName>
</protein>
<gene>
    <name evidence="7" type="ORF">INT43_003909</name>
</gene>
<dbReference type="OrthoDB" id="532420at2759"/>
<dbReference type="EC" id="2.7.7.23" evidence="3"/>
<dbReference type="GO" id="GO:0006048">
    <property type="term" value="P:UDP-N-acetylglucosamine biosynthetic process"/>
    <property type="evidence" value="ECO:0007669"/>
    <property type="project" value="TreeGrafter"/>
</dbReference>
<evidence type="ECO:0000256" key="6">
    <source>
        <dbReference type="ARBA" id="ARBA00048493"/>
    </source>
</evidence>
<dbReference type="InterPro" id="IPR039741">
    <property type="entry name" value="UDP-sugar_pyrophosphorylase"/>
</dbReference>
<sequence length="529" mass="58024">MTQTIFTEADVTSLRASFDAAGQGHVFTFWDTLTSEQQQALYSQLVELDVARVNQIYDTAVKSVAASASAQAATVDQLPAEVCESVLTADQSKIQEWRDLGLKLIAEGKVAVILMAGGQGTRLGSSAPKGCYNIDLPSGKTLFQLQAERIIKLQELARASHNVQQDVIIPWYIMTSGPTHGPTYSFFEKNNFFGLSKENVFFFEQGKPITLRFASVAERGCVPVNCHKLNHDLCVLHPYLGTLPCFTMEGKILMEEKHKVAVAPDGNGGIYHALHNKGVIKSLKERGILYSHCYCVDNCLAKVADPIFIGYSVSKNTDCGVKVVPKSKPEEPVGVVCLRNKKYGVVEYSEISKELSEKRNPDGSLAFNAANIVNHFFSTEFLERVLTIAHELEYHIARKKIKHTDLESGEFVTPKANNGMKLECFVFDVFPYAKNLSVMEVDRKEEFSPLKNAPGSGVDCPETSRRDLLAQNLRFLKAAGAKVVGDETLEVEVSPLVSYGGEGLESVSGKTINSPATILTVEDLATVIS</sequence>
<accession>A0A8H7PVT5</accession>
<evidence type="ECO:0000313" key="7">
    <source>
        <dbReference type="EMBL" id="KAG2180121.1"/>
    </source>
</evidence>
<evidence type="ECO:0000313" key="8">
    <source>
        <dbReference type="Proteomes" id="UP000654370"/>
    </source>
</evidence>
<comment type="similarity">
    <text evidence="2">Belongs to the UDPGP type 1 family.</text>
</comment>
<proteinExistence type="inferred from homology"/>
<comment type="pathway">
    <text evidence="1">Nucleotide-sugar biosynthesis; UDP-N-acetyl-alpha-D-glucosamine biosynthesis; UDP-N-acetyl-alpha-D-glucosamine from N-acetyl-alpha-D-glucosamine 1-phosphate: step 1/1.</text>
</comment>
<dbReference type="Proteomes" id="UP000654370">
    <property type="component" value="Unassembled WGS sequence"/>
</dbReference>
<name>A0A8H7PVT5_MORIS</name>
<reference evidence="7" key="1">
    <citation type="submission" date="2020-12" db="EMBL/GenBank/DDBJ databases">
        <title>Metabolic potential, ecology and presence of endohyphal bacteria is reflected in genomic diversity of Mucoromycotina.</title>
        <authorList>
            <person name="Muszewska A."/>
            <person name="Okrasinska A."/>
            <person name="Steczkiewicz K."/>
            <person name="Drgas O."/>
            <person name="Orlowska M."/>
            <person name="Perlinska-Lenart U."/>
            <person name="Aleksandrzak-Piekarczyk T."/>
            <person name="Szatraj K."/>
            <person name="Zielenkiewicz U."/>
            <person name="Pilsyk S."/>
            <person name="Malc E."/>
            <person name="Mieczkowski P."/>
            <person name="Kruszewska J.S."/>
            <person name="Biernat P."/>
            <person name="Pawlowska J."/>
        </authorList>
    </citation>
    <scope>NUCLEOTIDE SEQUENCE</scope>
    <source>
        <strain evidence="7">WA0000067209</strain>
    </source>
</reference>
<comment type="catalytic activity">
    <reaction evidence="6">
        <text>N-acetyl-alpha-D-glucosamine 1-phosphate + UTP + H(+) = UDP-N-acetyl-alpha-D-glucosamine + diphosphate</text>
        <dbReference type="Rhea" id="RHEA:13509"/>
        <dbReference type="ChEBI" id="CHEBI:15378"/>
        <dbReference type="ChEBI" id="CHEBI:33019"/>
        <dbReference type="ChEBI" id="CHEBI:46398"/>
        <dbReference type="ChEBI" id="CHEBI:57705"/>
        <dbReference type="ChEBI" id="CHEBI:57776"/>
        <dbReference type="EC" id="2.7.7.23"/>
    </reaction>
</comment>
<dbReference type="GO" id="GO:0003977">
    <property type="term" value="F:UDP-N-acetylglucosamine diphosphorylase activity"/>
    <property type="evidence" value="ECO:0007669"/>
    <property type="project" value="UniProtKB-EC"/>
</dbReference>
<dbReference type="CDD" id="cd04193">
    <property type="entry name" value="UDPGlcNAc_PPase"/>
    <property type="match status" value="1"/>
</dbReference>
<keyword evidence="8" id="KW-1185">Reference proteome</keyword>
<organism evidence="7 8">
    <name type="scientific">Mortierella isabellina</name>
    <name type="common">Filamentous fungus</name>
    <name type="synonym">Umbelopsis isabellina</name>
    <dbReference type="NCBI Taxonomy" id="91625"/>
    <lineage>
        <taxon>Eukaryota</taxon>
        <taxon>Fungi</taxon>
        <taxon>Fungi incertae sedis</taxon>
        <taxon>Mucoromycota</taxon>
        <taxon>Mucoromycotina</taxon>
        <taxon>Umbelopsidomycetes</taxon>
        <taxon>Umbelopsidales</taxon>
        <taxon>Umbelopsidaceae</taxon>
        <taxon>Umbelopsis</taxon>
    </lineage>
</organism>
<evidence type="ECO:0000256" key="1">
    <source>
        <dbReference type="ARBA" id="ARBA00005208"/>
    </source>
</evidence>
<dbReference type="InterPro" id="IPR002618">
    <property type="entry name" value="UDPGP_fam"/>
</dbReference>
<evidence type="ECO:0000256" key="4">
    <source>
        <dbReference type="ARBA" id="ARBA00022679"/>
    </source>
</evidence>
<dbReference type="AlphaFoldDB" id="A0A8H7PVT5"/>